<proteinExistence type="predicted"/>
<organism evidence="1 2">
    <name type="scientific">Algibacter luteus</name>
    <dbReference type="NCBI Taxonomy" id="1178825"/>
    <lineage>
        <taxon>Bacteria</taxon>
        <taxon>Pseudomonadati</taxon>
        <taxon>Bacteroidota</taxon>
        <taxon>Flavobacteriia</taxon>
        <taxon>Flavobacteriales</taxon>
        <taxon>Flavobacteriaceae</taxon>
        <taxon>Algibacter</taxon>
    </lineage>
</organism>
<evidence type="ECO:0000313" key="2">
    <source>
        <dbReference type="Proteomes" id="UP000184396"/>
    </source>
</evidence>
<accession>A0A1M6H032</accession>
<dbReference type="EMBL" id="FQYK01000010">
    <property type="protein sequence ID" value="SHJ15512.1"/>
    <property type="molecule type" value="Genomic_DNA"/>
</dbReference>
<dbReference type="AlphaFoldDB" id="A0A1M6H032"/>
<dbReference type="Gene3D" id="3.40.50.1240">
    <property type="entry name" value="Phosphoglycerate mutase-like"/>
    <property type="match status" value="1"/>
</dbReference>
<sequence length="161" mass="18343">MKRLILVRHAKSSWEHPVDDHARPLKTRGFKDAAFVSKALNKLDLDIDLVLCSDAVRTRMTSEIFISELNINPEIVILNHDLYDFSGNDLIRTIKSCDTTVNTLMVFGHNHAITYFVNTYGSTFIDNVPTSGVVIIEFDIDNWNALKPGITQNTFFPRNFK</sequence>
<dbReference type="eggNOG" id="COG2062">
    <property type="taxonomic scope" value="Bacteria"/>
</dbReference>
<gene>
    <name evidence="1" type="ORF">SAMN05216261_2984</name>
</gene>
<dbReference type="SUPFAM" id="SSF53254">
    <property type="entry name" value="Phosphoglycerate mutase-like"/>
    <property type="match status" value="1"/>
</dbReference>
<dbReference type="PANTHER" id="PTHR47623:SF1">
    <property type="entry name" value="OS09G0287300 PROTEIN"/>
    <property type="match status" value="1"/>
</dbReference>
<name>A0A1M6H032_9FLAO</name>
<dbReference type="PANTHER" id="PTHR47623">
    <property type="entry name" value="OS09G0287300 PROTEIN"/>
    <property type="match status" value="1"/>
</dbReference>
<dbReference type="InterPro" id="IPR013078">
    <property type="entry name" value="His_Pase_superF_clade-1"/>
</dbReference>
<dbReference type="Pfam" id="PF00300">
    <property type="entry name" value="His_Phos_1"/>
    <property type="match status" value="1"/>
</dbReference>
<reference evidence="1 2" key="1">
    <citation type="submission" date="2016-11" db="EMBL/GenBank/DDBJ databases">
        <authorList>
            <person name="Jaros S."/>
            <person name="Januszkiewicz K."/>
            <person name="Wedrychowicz H."/>
        </authorList>
    </citation>
    <scope>NUCLEOTIDE SEQUENCE [LARGE SCALE GENOMIC DNA]</scope>
    <source>
        <strain evidence="1 2">CGMCC 1.12213</strain>
    </source>
</reference>
<evidence type="ECO:0000313" key="1">
    <source>
        <dbReference type="EMBL" id="SHJ15512.1"/>
    </source>
</evidence>
<protein>
    <submittedName>
        <fullName evidence="1">Phosphohistidine phosphatase</fullName>
    </submittedName>
</protein>
<dbReference type="CDD" id="cd07040">
    <property type="entry name" value="HP"/>
    <property type="match status" value="1"/>
</dbReference>
<keyword evidence="2" id="KW-1185">Reference proteome</keyword>
<dbReference type="SMART" id="SM00855">
    <property type="entry name" value="PGAM"/>
    <property type="match status" value="1"/>
</dbReference>
<dbReference type="InterPro" id="IPR029033">
    <property type="entry name" value="His_PPase_superfam"/>
</dbReference>
<dbReference type="OrthoDB" id="9810154at2"/>
<dbReference type="RefSeq" id="WP_019388522.1">
    <property type="nucleotide sequence ID" value="NZ_ALIH01000015.1"/>
</dbReference>
<dbReference type="STRING" id="1178825.SAMN05216261_2984"/>
<dbReference type="Proteomes" id="UP000184396">
    <property type="component" value="Unassembled WGS sequence"/>
</dbReference>